<sequence>MCIISNQSIYDDPDFFQAYSHMARSEGGLKAAGEWQTLQSVLPDFTGKTVLDLGCGYGWHCRYAAEHGAKAVLGIDSSQKMLDKAAEMTGDRRIQYRQMDMTAIASLPDHYDVILSSLAIHYIADYAGLVAKIWDRLNTPGRFIMSVEHPIFTAQGSEEWITDKAGKRLYWPVDRYFDESSRETDFLGHTVKKYHRTLTTYLETLLREGFQLTDVVEPQPPKAMQKDNPDMQDELRRPMMLIVSATKPATH</sequence>
<gene>
    <name evidence="5" type="ORF">L248_3100</name>
</gene>
<dbReference type="GO" id="GO:0008757">
    <property type="term" value="F:S-adenosylmethionine-dependent methyltransferase activity"/>
    <property type="evidence" value="ECO:0007669"/>
    <property type="project" value="InterPro"/>
</dbReference>
<dbReference type="STRING" id="1231336.L248_3100"/>
<evidence type="ECO:0000313" key="6">
    <source>
        <dbReference type="Proteomes" id="UP000030647"/>
    </source>
</evidence>
<evidence type="ECO:0000256" key="2">
    <source>
        <dbReference type="ARBA" id="ARBA00022679"/>
    </source>
</evidence>
<dbReference type="HOGENOM" id="CLU_049749_4_0_9"/>
<keyword evidence="6" id="KW-1185">Reference proteome</keyword>
<organism evidence="5 6">
    <name type="scientific">Schleiferilactobacillus shenzhenensis LY-73</name>
    <dbReference type="NCBI Taxonomy" id="1231336"/>
    <lineage>
        <taxon>Bacteria</taxon>
        <taxon>Bacillati</taxon>
        <taxon>Bacillota</taxon>
        <taxon>Bacilli</taxon>
        <taxon>Lactobacillales</taxon>
        <taxon>Lactobacillaceae</taxon>
        <taxon>Schleiferilactobacillus</taxon>
    </lineage>
</organism>
<keyword evidence="1" id="KW-0489">Methyltransferase</keyword>
<dbReference type="EMBL" id="KI271589">
    <property type="protein sequence ID" value="ERL65162.1"/>
    <property type="molecule type" value="Genomic_DNA"/>
</dbReference>
<accession>U4TUQ8</accession>
<evidence type="ECO:0000256" key="3">
    <source>
        <dbReference type="ARBA" id="ARBA00022691"/>
    </source>
</evidence>
<dbReference type="Pfam" id="PF08241">
    <property type="entry name" value="Methyltransf_11"/>
    <property type="match status" value="1"/>
</dbReference>
<dbReference type="InterPro" id="IPR013216">
    <property type="entry name" value="Methyltransf_11"/>
</dbReference>
<evidence type="ECO:0000313" key="5">
    <source>
        <dbReference type="EMBL" id="ERL65162.1"/>
    </source>
</evidence>
<name>U4TUQ8_9LACO</name>
<dbReference type="PANTHER" id="PTHR43464:SF19">
    <property type="entry name" value="UBIQUINONE BIOSYNTHESIS O-METHYLTRANSFERASE, MITOCHONDRIAL"/>
    <property type="match status" value="1"/>
</dbReference>
<dbReference type="eggNOG" id="COG2227">
    <property type="taxonomic scope" value="Bacteria"/>
</dbReference>
<dbReference type="CDD" id="cd02440">
    <property type="entry name" value="AdoMet_MTases"/>
    <property type="match status" value="1"/>
</dbReference>
<evidence type="ECO:0000259" key="4">
    <source>
        <dbReference type="Pfam" id="PF08241"/>
    </source>
</evidence>
<feature type="domain" description="Methyltransferase type 11" evidence="4">
    <location>
        <begin position="51"/>
        <end position="144"/>
    </location>
</feature>
<dbReference type="PANTHER" id="PTHR43464">
    <property type="entry name" value="METHYLTRANSFERASE"/>
    <property type="match status" value="1"/>
</dbReference>
<keyword evidence="3" id="KW-0949">S-adenosyl-L-methionine</keyword>
<keyword evidence="2" id="KW-0808">Transferase</keyword>
<dbReference type="SUPFAM" id="SSF53335">
    <property type="entry name" value="S-adenosyl-L-methionine-dependent methyltransferases"/>
    <property type="match status" value="1"/>
</dbReference>
<dbReference type="InterPro" id="IPR029063">
    <property type="entry name" value="SAM-dependent_MTases_sf"/>
</dbReference>
<dbReference type="Gene3D" id="3.40.50.150">
    <property type="entry name" value="Vaccinia Virus protein VP39"/>
    <property type="match status" value="1"/>
</dbReference>
<protein>
    <recommendedName>
        <fullName evidence="4">Methyltransferase type 11 domain-containing protein</fullName>
    </recommendedName>
</protein>
<dbReference type="Proteomes" id="UP000030647">
    <property type="component" value="Unassembled WGS sequence"/>
</dbReference>
<evidence type="ECO:0000256" key="1">
    <source>
        <dbReference type="ARBA" id="ARBA00022603"/>
    </source>
</evidence>
<proteinExistence type="predicted"/>
<dbReference type="GO" id="GO:0032259">
    <property type="term" value="P:methylation"/>
    <property type="evidence" value="ECO:0007669"/>
    <property type="project" value="UniProtKB-KW"/>
</dbReference>
<reference evidence="6" key="1">
    <citation type="journal article" date="2013" name="Genome Announc.">
        <title>Whole-Genome Sequencing of Lactobacillus shenzhenensis Strain LY-73T.</title>
        <authorList>
            <person name="Lin Z."/>
            <person name="Liu Z."/>
            <person name="Yang R."/>
            <person name="Zou Y."/>
            <person name="Wan D."/>
            <person name="Chen J."/>
            <person name="Guo M."/>
            <person name="Zhao J."/>
            <person name="Fang C."/>
            <person name="Yang R."/>
            <person name="Liu F."/>
        </authorList>
    </citation>
    <scope>NUCLEOTIDE SEQUENCE [LARGE SCALE GENOMIC DNA]</scope>
    <source>
        <strain evidence="6">LY-73</strain>
    </source>
</reference>
<dbReference type="AlphaFoldDB" id="U4TUQ8"/>